<gene>
    <name evidence="1" type="ORF">FWILDA_LOCUS17947</name>
</gene>
<dbReference type="AlphaFoldDB" id="A0A9W4XA55"/>
<keyword evidence="2" id="KW-1185">Reference proteome</keyword>
<dbReference type="Proteomes" id="UP001153678">
    <property type="component" value="Unassembled WGS sequence"/>
</dbReference>
<feature type="non-terminal residue" evidence="1">
    <location>
        <position position="1"/>
    </location>
</feature>
<evidence type="ECO:0000313" key="1">
    <source>
        <dbReference type="EMBL" id="CAI2197179.1"/>
    </source>
</evidence>
<accession>A0A9W4XA55</accession>
<comment type="caution">
    <text evidence="1">The sequence shown here is derived from an EMBL/GenBank/DDBJ whole genome shotgun (WGS) entry which is preliminary data.</text>
</comment>
<proteinExistence type="predicted"/>
<evidence type="ECO:0000313" key="2">
    <source>
        <dbReference type="Proteomes" id="UP001153678"/>
    </source>
</evidence>
<dbReference type="EMBL" id="CAMKVN010015789">
    <property type="protein sequence ID" value="CAI2197179.1"/>
    <property type="molecule type" value="Genomic_DNA"/>
</dbReference>
<name>A0A9W4XA55_9GLOM</name>
<organism evidence="1 2">
    <name type="scientific">Funneliformis geosporum</name>
    <dbReference type="NCBI Taxonomy" id="1117311"/>
    <lineage>
        <taxon>Eukaryota</taxon>
        <taxon>Fungi</taxon>
        <taxon>Fungi incertae sedis</taxon>
        <taxon>Mucoromycota</taxon>
        <taxon>Glomeromycotina</taxon>
        <taxon>Glomeromycetes</taxon>
        <taxon>Glomerales</taxon>
        <taxon>Glomeraceae</taxon>
        <taxon>Funneliformis</taxon>
    </lineage>
</organism>
<sequence length="133" mass="15160">MSALREKIETESNREFMEIQLEEKEKVSVCLSQIESDVKDIKDNKIPTNNDTLVKYSTITNDPMLGRTLVTGNYDSLGNVSTQNLSNVLYLEEYSANYTLIDELKNKLSSIQSQLNQTIYQLNGTNDQLASWQ</sequence>
<reference evidence="1" key="1">
    <citation type="submission" date="2022-08" db="EMBL/GenBank/DDBJ databases">
        <authorList>
            <person name="Kallberg Y."/>
            <person name="Tangrot J."/>
            <person name="Rosling A."/>
        </authorList>
    </citation>
    <scope>NUCLEOTIDE SEQUENCE</scope>
    <source>
        <strain evidence="1">Wild A</strain>
    </source>
</reference>
<protein>
    <submittedName>
        <fullName evidence="1">12404_t:CDS:1</fullName>
    </submittedName>
</protein>